<dbReference type="InterPro" id="IPR005338">
    <property type="entry name" value="Anhydro_N_Ac-Mur_kinase"/>
</dbReference>
<evidence type="ECO:0000256" key="2">
    <source>
        <dbReference type="HAMAP-Rule" id="MF_01270"/>
    </source>
</evidence>
<dbReference type="PANTHER" id="PTHR30605:SF0">
    <property type="entry name" value="ANHYDRO-N-ACETYLMURAMIC ACID KINASE"/>
    <property type="match status" value="1"/>
</dbReference>
<protein>
    <recommendedName>
        <fullName evidence="2">Anhydro-N-acetylmuramic acid kinase</fullName>
        <ecNumber evidence="2">2.7.1.170</ecNumber>
    </recommendedName>
    <alternativeName>
        <fullName evidence="2">AnhMurNAc kinase</fullName>
    </alternativeName>
</protein>
<dbReference type="InterPro" id="IPR043129">
    <property type="entry name" value="ATPase_NBD"/>
</dbReference>
<dbReference type="STRING" id="1122133.SAMN02745157_3553"/>
<comment type="pathway">
    <text evidence="2">Cell wall biogenesis; peptidoglycan recycling.</text>
</comment>
<sequence length="366" mass="37808">MRRIVAVGLMSGTSMDGIDAALIATDGEDVEAFGPTAFRPYSEDERAVLRAALAAATTLTDRTARPGVLAEAERIVTDAHAETVEHLLAREDVDAVRVSLVGFHGQTVFHAPARRLTVQIGDGAALAKRLGIPVVHDFRAADVAAGGQGAPLVPIFHRALVRAAGLSGDVAVVNIGGVANVTRVAADGSLIAFDTGPGNALIDDLMRERTGAAMDRDGLMSLSGQVQAQTLAELIADPWFDLKPPKSLDRDAFSRAPVARLSTADAAATLAAFTAESIARGIALAGGADRIVVCGGGAHNPAILRQLAAMSRADVTTADAHGWSVDFIEAQAFAYLAARNRAGLPISFPETTGCPEPMSGGVLSLP</sequence>
<name>A0A1M5GXI5_9HYPH</name>
<organism evidence="3 4">
    <name type="scientific">Kaistia soli DSM 19436</name>
    <dbReference type="NCBI Taxonomy" id="1122133"/>
    <lineage>
        <taxon>Bacteria</taxon>
        <taxon>Pseudomonadati</taxon>
        <taxon>Pseudomonadota</taxon>
        <taxon>Alphaproteobacteria</taxon>
        <taxon>Hyphomicrobiales</taxon>
        <taxon>Kaistiaceae</taxon>
        <taxon>Kaistia</taxon>
    </lineage>
</organism>
<evidence type="ECO:0000256" key="1">
    <source>
        <dbReference type="ARBA" id="ARBA00023277"/>
    </source>
</evidence>
<dbReference type="HAMAP" id="MF_01270">
    <property type="entry name" value="AnhMurNAc_kinase"/>
    <property type="match status" value="1"/>
</dbReference>
<dbReference type="EMBL" id="FQUP01000003">
    <property type="protein sequence ID" value="SHG08403.1"/>
    <property type="molecule type" value="Genomic_DNA"/>
</dbReference>
<dbReference type="NCBIfam" id="NF007141">
    <property type="entry name" value="PRK09585.1-5"/>
    <property type="match status" value="1"/>
</dbReference>
<keyword evidence="2" id="KW-0067">ATP-binding</keyword>
<comment type="similarity">
    <text evidence="2">Belongs to the anhydro-N-acetylmuramic acid kinase family.</text>
</comment>
<dbReference type="GO" id="GO:0005524">
    <property type="term" value="F:ATP binding"/>
    <property type="evidence" value="ECO:0007669"/>
    <property type="project" value="UniProtKB-UniRule"/>
</dbReference>
<dbReference type="Pfam" id="PF03702">
    <property type="entry name" value="AnmK"/>
    <property type="match status" value="1"/>
</dbReference>
<keyword evidence="2" id="KW-0547">Nucleotide-binding</keyword>
<dbReference type="GO" id="GO:0016301">
    <property type="term" value="F:kinase activity"/>
    <property type="evidence" value="ECO:0007669"/>
    <property type="project" value="UniProtKB-KW"/>
</dbReference>
<dbReference type="RefSeq" id="WP_073055286.1">
    <property type="nucleotide sequence ID" value="NZ_FQUP01000003.1"/>
</dbReference>
<feature type="binding site" evidence="2">
    <location>
        <begin position="12"/>
        <end position="19"/>
    </location>
    <ligand>
        <name>ATP</name>
        <dbReference type="ChEBI" id="CHEBI:30616"/>
    </ligand>
</feature>
<dbReference type="Proteomes" id="UP000184485">
    <property type="component" value="Unassembled WGS sequence"/>
</dbReference>
<dbReference type="SUPFAM" id="SSF53067">
    <property type="entry name" value="Actin-like ATPase domain"/>
    <property type="match status" value="1"/>
</dbReference>
<dbReference type="Gene3D" id="3.30.420.40">
    <property type="match status" value="2"/>
</dbReference>
<keyword evidence="1 2" id="KW-0119">Carbohydrate metabolism</keyword>
<comment type="function">
    <text evidence="2">Catalyzes the specific phosphorylation of 1,6-anhydro-N-acetylmuramic acid (anhMurNAc) with the simultaneous cleavage of the 1,6-anhydro ring, generating MurNAc-6-P. Is required for the utilization of anhMurNAc either imported from the medium or derived from its own cell wall murein, and thus plays a role in cell wall recycling.</text>
</comment>
<comment type="catalytic activity">
    <reaction evidence="2">
        <text>1,6-anhydro-N-acetyl-beta-muramate + ATP + H2O = N-acetyl-D-muramate 6-phosphate + ADP + H(+)</text>
        <dbReference type="Rhea" id="RHEA:24952"/>
        <dbReference type="ChEBI" id="CHEBI:15377"/>
        <dbReference type="ChEBI" id="CHEBI:15378"/>
        <dbReference type="ChEBI" id="CHEBI:30616"/>
        <dbReference type="ChEBI" id="CHEBI:58690"/>
        <dbReference type="ChEBI" id="CHEBI:58722"/>
        <dbReference type="ChEBI" id="CHEBI:456216"/>
        <dbReference type="EC" id="2.7.1.170"/>
    </reaction>
</comment>
<gene>
    <name evidence="2" type="primary">anmK</name>
    <name evidence="3" type="ORF">SAMN02745157_3553</name>
</gene>
<keyword evidence="4" id="KW-1185">Reference proteome</keyword>
<comment type="pathway">
    <text evidence="2">Amino-sugar metabolism; 1,6-anhydro-N-acetylmuramate degradation.</text>
</comment>
<dbReference type="GO" id="GO:0006040">
    <property type="term" value="P:amino sugar metabolic process"/>
    <property type="evidence" value="ECO:0007669"/>
    <property type="project" value="InterPro"/>
</dbReference>
<dbReference type="PANTHER" id="PTHR30605">
    <property type="entry name" value="ANHYDRO-N-ACETYLMURAMIC ACID KINASE"/>
    <property type="match status" value="1"/>
</dbReference>
<keyword evidence="2" id="KW-0808">Transferase</keyword>
<dbReference type="GO" id="GO:0009254">
    <property type="term" value="P:peptidoglycan turnover"/>
    <property type="evidence" value="ECO:0007669"/>
    <property type="project" value="UniProtKB-UniRule"/>
</dbReference>
<reference evidence="3 4" key="1">
    <citation type="submission" date="2016-11" db="EMBL/GenBank/DDBJ databases">
        <authorList>
            <person name="Jaros S."/>
            <person name="Januszkiewicz K."/>
            <person name="Wedrychowicz H."/>
        </authorList>
    </citation>
    <scope>NUCLEOTIDE SEQUENCE [LARGE SCALE GENOMIC DNA]</scope>
    <source>
        <strain evidence="3 4">DSM 19436</strain>
    </source>
</reference>
<evidence type="ECO:0000313" key="3">
    <source>
        <dbReference type="EMBL" id="SHG08403.1"/>
    </source>
</evidence>
<dbReference type="UniPathway" id="UPA00343"/>
<proteinExistence type="inferred from homology"/>
<dbReference type="UniPathway" id="UPA00544"/>
<dbReference type="GO" id="GO:0097175">
    <property type="term" value="P:1,6-anhydro-N-acetyl-beta-muramic acid catabolic process"/>
    <property type="evidence" value="ECO:0007669"/>
    <property type="project" value="UniProtKB-UniRule"/>
</dbReference>
<evidence type="ECO:0000313" key="4">
    <source>
        <dbReference type="Proteomes" id="UP000184485"/>
    </source>
</evidence>
<accession>A0A1M5GXI5</accession>
<dbReference type="EC" id="2.7.1.170" evidence="2"/>
<dbReference type="GO" id="GO:0016773">
    <property type="term" value="F:phosphotransferase activity, alcohol group as acceptor"/>
    <property type="evidence" value="ECO:0007669"/>
    <property type="project" value="UniProtKB-UniRule"/>
</dbReference>
<dbReference type="AlphaFoldDB" id="A0A1M5GXI5"/>
<dbReference type="OrthoDB" id="9763949at2"/>
<keyword evidence="2 3" id="KW-0418">Kinase</keyword>